<gene>
    <name evidence="5" type="primary">DNAH9_2</name>
    <name evidence="5" type="ORF">SK128_011272</name>
</gene>
<dbReference type="InterPro" id="IPR024317">
    <property type="entry name" value="Dynein_heavy_chain_D4_dom"/>
</dbReference>
<evidence type="ECO:0000259" key="3">
    <source>
        <dbReference type="Pfam" id="PF12777"/>
    </source>
</evidence>
<protein>
    <submittedName>
        <fullName evidence="5">Dynein heavy chain 9, axonemal</fullName>
    </submittedName>
</protein>
<feature type="coiled-coil region" evidence="2">
    <location>
        <begin position="101"/>
        <end position="181"/>
    </location>
</feature>
<dbReference type="PANTHER" id="PTHR22878">
    <property type="entry name" value="DYNEIN HEAVY CHAIN 6, AXONEMAL-LIKE-RELATED"/>
    <property type="match status" value="1"/>
</dbReference>
<proteinExistence type="inferred from homology"/>
<dbReference type="GO" id="GO:0051959">
    <property type="term" value="F:dynein light intermediate chain binding"/>
    <property type="evidence" value="ECO:0007669"/>
    <property type="project" value="InterPro"/>
</dbReference>
<feature type="domain" description="Dynein heavy chain AAA module D4" evidence="4">
    <location>
        <begin position="11"/>
        <end position="103"/>
    </location>
</feature>
<dbReference type="InterPro" id="IPR027417">
    <property type="entry name" value="P-loop_NTPase"/>
</dbReference>
<evidence type="ECO:0000259" key="4">
    <source>
        <dbReference type="Pfam" id="PF12780"/>
    </source>
</evidence>
<dbReference type="GO" id="GO:0007018">
    <property type="term" value="P:microtubule-based movement"/>
    <property type="evidence" value="ECO:0007669"/>
    <property type="project" value="InterPro"/>
</dbReference>
<dbReference type="PANTHER" id="PTHR22878:SF63">
    <property type="entry name" value="DYNEIN AXONEMAL HEAVY CHAIN 10"/>
    <property type="match status" value="1"/>
</dbReference>
<comment type="caution">
    <text evidence="5">The sequence shown here is derived from an EMBL/GenBank/DDBJ whole genome shotgun (WGS) entry which is preliminary data.</text>
</comment>
<evidence type="ECO:0000256" key="1">
    <source>
        <dbReference type="ARBA" id="ARBA00008887"/>
    </source>
</evidence>
<dbReference type="InterPro" id="IPR026983">
    <property type="entry name" value="DHC"/>
</dbReference>
<dbReference type="Pfam" id="PF12780">
    <property type="entry name" value="AAA_8"/>
    <property type="match status" value="1"/>
</dbReference>
<evidence type="ECO:0000313" key="5">
    <source>
        <dbReference type="EMBL" id="KAK7067102.1"/>
    </source>
</evidence>
<dbReference type="Pfam" id="PF12777">
    <property type="entry name" value="MT"/>
    <property type="match status" value="1"/>
</dbReference>
<dbReference type="Proteomes" id="UP001381693">
    <property type="component" value="Unassembled WGS sequence"/>
</dbReference>
<name>A0AAN9A2E1_HALRR</name>
<dbReference type="EMBL" id="JAXCGZ010018927">
    <property type="protein sequence ID" value="KAK7067102.1"/>
    <property type="molecule type" value="Genomic_DNA"/>
</dbReference>
<reference evidence="5 6" key="1">
    <citation type="submission" date="2023-11" db="EMBL/GenBank/DDBJ databases">
        <title>Halocaridina rubra genome assembly.</title>
        <authorList>
            <person name="Smith C."/>
        </authorList>
    </citation>
    <scope>NUCLEOTIDE SEQUENCE [LARGE SCALE GENOMIC DNA]</scope>
    <source>
        <strain evidence="5">EP-1</strain>
        <tissue evidence="5">Whole</tissue>
    </source>
</reference>
<organism evidence="5 6">
    <name type="scientific">Halocaridina rubra</name>
    <name type="common">Hawaiian red shrimp</name>
    <dbReference type="NCBI Taxonomy" id="373956"/>
    <lineage>
        <taxon>Eukaryota</taxon>
        <taxon>Metazoa</taxon>
        <taxon>Ecdysozoa</taxon>
        <taxon>Arthropoda</taxon>
        <taxon>Crustacea</taxon>
        <taxon>Multicrustacea</taxon>
        <taxon>Malacostraca</taxon>
        <taxon>Eumalacostraca</taxon>
        <taxon>Eucarida</taxon>
        <taxon>Decapoda</taxon>
        <taxon>Pleocyemata</taxon>
        <taxon>Caridea</taxon>
        <taxon>Atyoidea</taxon>
        <taxon>Atyidae</taxon>
        <taxon>Halocaridina</taxon>
    </lineage>
</organism>
<dbReference type="SUPFAM" id="SSF52540">
    <property type="entry name" value="P-loop containing nucleoside triphosphate hydrolases"/>
    <property type="match status" value="1"/>
</dbReference>
<feature type="domain" description="Dynein heavy chain coiled coil stalk" evidence="3">
    <location>
        <begin position="117"/>
        <end position="240"/>
    </location>
</feature>
<evidence type="ECO:0000256" key="2">
    <source>
        <dbReference type="SAM" id="Coils"/>
    </source>
</evidence>
<comment type="similarity">
    <text evidence="1">Belongs to the dynein heavy chain family.</text>
</comment>
<dbReference type="InterPro" id="IPR024743">
    <property type="entry name" value="Dynein_HC_stalk"/>
</dbReference>
<dbReference type="GO" id="GO:0045505">
    <property type="term" value="F:dynein intermediate chain binding"/>
    <property type="evidence" value="ECO:0007669"/>
    <property type="project" value="InterPro"/>
</dbReference>
<keyword evidence="2" id="KW-0175">Coiled coil</keyword>
<keyword evidence="6" id="KW-1185">Reference proteome</keyword>
<dbReference type="AlphaFoldDB" id="A0AAN9A2E1"/>
<dbReference type="Gene3D" id="1.10.287.2610">
    <property type="match status" value="1"/>
</dbReference>
<dbReference type="GO" id="GO:0030286">
    <property type="term" value="C:dynein complex"/>
    <property type="evidence" value="ECO:0007669"/>
    <property type="project" value="InterPro"/>
</dbReference>
<sequence length="259" mass="29342">MSRYHFIFAILQVRARQFPAIISCTTIDWFHEWPIEALVSVSETFLGSIEVLPEGLRESVSKFMAHVHGSVNDMSRVYLNNDRRYNYTTPKTFLGFISLYSNLLSDKHKELQAKIARLQNGLEKLRTTSAQEIISVTANTFLPLFQVDELKAKLAIQEVELQKKNDEADKLIRIVEAETAKVVKENETANDEKRKVAIIETEVAKRRKECEEDLVKAEPALVAAREALNTLNKVKTAMLEKNNMLGNPIFGTATVSNST</sequence>
<accession>A0AAN9A2E1</accession>
<evidence type="ECO:0000313" key="6">
    <source>
        <dbReference type="Proteomes" id="UP001381693"/>
    </source>
</evidence>